<keyword evidence="2 4" id="KW-1133">Transmembrane helix</keyword>
<evidence type="ECO:0000313" key="5">
    <source>
        <dbReference type="EMBL" id="MFH7519144.1"/>
    </source>
</evidence>
<keyword evidence="6" id="KW-1185">Reference proteome</keyword>
<reference evidence="5 6" key="1">
    <citation type="submission" date="2023-08" db="EMBL/GenBank/DDBJ databases">
        <title>Genomic and mutational analysis of Pseudomonas syringae pv. tagetis EB037 pathogenicity on sunflower.</title>
        <authorList>
            <person name="Maul J.E."/>
        </authorList>
    </citation>
    <scope>NUCLEOTIDE SEQUENCE [LARGE SCALE GENOMIC DNA]</scope>
    <source>
        <strain evidence="5 6">EB037_T1</strain>
    </source>
</reference>
<keyword evidence="1 4" id="KW-0812">Transmembrane</keyword>
<evidence type="ECO:0000256" key="2">
    <source>
        <dbReference type="ARBA" id="ARBA00022989"/>
    </source>
</evidence>
<evidence type="ECO:0000256" key="1">
    <source>
        <dbReference type="ARBA" id="ARBA00022692"/>
    </source>
</evidence>
<dbReference type="SUPFAM" id="SSF118215">
    <property type="entry name" value="Proton glutamate symport protein"/>
    <property type="match status" value="1"/>
</dbReference>
<dbReference type="Proteomes" id="UP001610657">
    <property type="component" value="Unassembled WGS sequence"/>
</dbReference>
<proteinExistence type="predicted"/>
<accession>A0ABW7NWI0</accession>
<evidence type="ECO:0000256" key="3">
    <source>
        <dbReference type="ARBA" id="ARBA00023136"/>
    </source>
</evidence>
<organism evidence="5 6">
    <name type="scientific">Pseudomonas syringae pv. tagetis</name>
    <dbReference type="NCBI Taxonomy" id="129140"/>
    <lineage>
        <taxon>Bacteria</taxon>
        <taxon>Pseudomonadati</taxon>
        <taxon>Pseudomonadota</taxon>
        <taxon>Gammaproteobacteria</taxon>
        <taxon>Pseudomonadales</taxon>
        <taxon>Pseudomonadaceae</taxon>
        <taxon>Pseudomonas</taxon>
    </lineage>
</organism>
<comment type="caution">
    <text evidence="5">The sequence shown here is derived from an EMBL/GenBank/DDBJ whole genome shotgun (WGS) entry which is preliminary data.</text>
</comment>
<gene>
    <name evidence="5" type="ORF">RA271_28905</name>
</gene>
<feature type="non-terminal residue" evidence="5">
    <location>
        <position position="55"/>
    </location>
</feature>
<evidence type="ECO:0000313" key="6">
    <source>
        <dbReference type="Proteomes" id="UP001610657"/>
    </source>
</evidence>
<dbReference type="InterPro" id="IPR036458">
    <property type="entry name" value="Na:dicarbo_symporter_sf"/>
</dbReference>
<sequence>MHIPTAAPAPAKPLPIYRQLYFQVIVAIVLGAILGHYEPLIGEKMKPLGDAFINL</sequence>
<feature type="transmembrane region" description="Helical" evidence="4">
    <location>
        <begin position="20"/>
        <end position="37"/>
    </location>
</feature>
<name>A0ABW7NWI0_9PSED</name>
<protein>
    <submittedName>
        <fullName evidence="5">C4-dicarboxylate transporter DctA</fullName>
    </submittedName>
</protein>
<evidence type="ECO:0000256" key="4">
    <source>
        <dbReference type="SAM" id="Phobius"/>
    </source>
</evidence>
<keyword evidence="3 4" id="KW-0472">Membrane</keyword>
<dbReference type="EMBL" id="JAVCQK010000426">
    <property type="protein sequence ID" value="MFH7519144.1"/>
    <property type="molecule type" value="Genomic_DNA"/>
</dbReference>